<evidence type="ECO:0000313" key="4">
    <source>
        <dbReference type="EMBL" id="SCP99731.1"/>
    </source>
</evidence>
<gene>
    <name evidence="4" type="ORF">SAMN05421730_10562</name>
</gene>
<dbReference type="RefSeq" id="WP_091236997.1">
    <property type="nucleotide sequence ID" value="NZ_FMKA01000056.1"/>
</dbReference>
<reference evidence="4 5" key="1">
    <citation type="submission" date="2016-09" db="EMBL/GenBank/DDBJ databases">
        <authorList>
            <person name="Capua I."/>
            <person name="De Benedictis P."/>
            <person name="Joannis T."/>
            <person name="Lombin L.H."/>
            <person name="Cattoli G."/>
        </authorList>
    </citation>
    <scope>NUCLEOTIDE SEQUENCE [LARGE SCALE GENOMIC DNA]</scope>
    <source>
        <strain evidence="4 5">GluBS11</strain>
    </source>
</reference>
<dbReference type="AlphaFoldDB" id="A0A1D3TZ21"/>
<accession>A0A1D3TZ21</accession>
<dbReference type="InterPro" id="IPR050807">
    <property type="entry name" value="TransReg_Diox_bact_type"/>
</dbReference>
<dbReference type="GO" id="GO:0005829">
    <property type="term" value="C:cytosol"/>
    <property type="evidence" value="ECO:0007669"/>
    <property type="project" value="TreeGrafter"/>
</dbReference>
<dbReference type="GO" id="GO:0003677">
    <property type="term" value="F:DNA binding"/>
    <property type="evidence" value="ECO:0007669"/>
    <property type="project" value="UniProtKB-KW"/>
</dbReference>
<dbReference type="InterPro" id="IPR001387">
    <property type="entry name" value="Cro/C1-type_HTH"/>
</dbReference>
<keyword evidence="1" id="KW-0238">DNA-binding</keyword>
<dbReference type="OrthoDB" id="1862033at2"/>
<dbReference type="STRING" id="1619234.SAMN05421730_10562"/>
<feature type="region of interest" description="Disordered" evidence="2">
    <location>
        <begin position="131"/>
        <end position="151"/>
    </location>
</feature>
<name>A0A1D3TZ21_9FIRM</name>
<dbReference type="Pfam" id="PF01381">
    <property type="entry name" value="HTH_3"/>
    <property type="match status" value="1"/>
</dbReference>
<feature type="domain" description="HTH cro/C1-type" evidence="3">
    <location>
        <begin position="7"/>
        <end position="61"/>
    </location>
</feature>
<protein>
    <submittedName>
        <fullName evidence="4">Helix-turn-helix</fullName>
    </submittedName>
</protein>
<evidence type="ECO:0000256" key="1">
    <source>
        <dbReference type="ARBA" id="ARBA00023125"/>
    </source>
</evidence>
<dbReference type="Gene3D" id="1.10.260.40">
    <property type="entry name" value="lambda repressor-like DNA-binding domains"/>
    <property type="match status" value="1"/>
</dbReference>
<dbReference type="PANTHER" id="PTHR46797">
    <property type="entry name" value="HTH-TYPE TRANSCRIPTIONAL REGULATOR"/>
    <property type="match status" value="1"/>
</dbReference>
<dbReference type="EMBL" id="FMKA01000056">
    <property type="protein sequence ID" value="SCP99731.1"/>
    <property type="molecule type" value="Genomic_DNA"/>
</dbReference>
<sequence length="151" mass="16978">MTFGEKVKEARLLKNLSQTELAAITGISERSLYTYEQLNTLPRKSNIRKLADALSVSVSYLVDDEEADKQKNIENEDFLDTVKDKFGYKGAKEAKDVLDRAGALFAGGDLDDDAKEIFMQSLMQVYISSKKEASEKFSRKKKTKPPIDESV</sequence>
<dbReference type="PROSITE" id="PS50943">
    <property type="entry name" value="HTH_CROC1"/>
    <property type="match status" value="1"/>
</dbReference>
<dbReference type="SUPFAM" id="SSF47413">
    <property type="entry name" value="lambda repressor-like DNA-binding domains"/>
    <property type="match status" value="1"/>
</dbReference>
<dbReference type="CDD" id="cd00093">
    <property type="entry name" value="HTH_XRE"/>
    <property type="match status" value="1"/>
</dbReference>
<organism evidence="4 5">
    <name type="scientific">Anaerobium acetethylicum</name>
    <dbReference type="NCBI Taxonomy" id="1619234"/>
    <lineage>
        <taxon>Bacteria</taxon>
        <taxon>Bacillati</taxon>
        <taxon>Bacillota</taxon>
        <taxon>Clostridia</taxon>
        <taxon>Lachnospirales</taxon>
        <taxon>Lachnospiraceae</taxon>
        <taxon>Anaerobium</taxon>
    </lineage>
</organism>
<evidence type="ECO:0000313" key="5">
    <source>
        <dbReference type="Proteomes" id="UP000199315"/>
    </source>
</evidence>
<dbReference type="GO" id="GO:0003700">
    <property type="term" value="F:DNA-binding transcription factor activity"/>
    <property type="evidence" value="ECO:0007669"/>
    <property type="project" value="TreeGrafter"/>
</dbReference>
<evidence type="ECO:0000256" key="2">
    <source>
        <dbReference type="SAM" id="MobiDB-lite"/>
    </source>
</evidence>
<dbReference type="PANTHER" id="PTHR46797:SF1">
    <property type="entry name" value="METHYLPHOSPHONATE SYNTHASE"/>
    <property type="match status" value="1"/>
</dbReference>
<proteinExistence type="predicted"/>
<keyword evidence="5" id="KW-1185">Reference proteome</keyword>
<dbReference type="InterPro" id="IPR010982">
    <property type="entry name" value="Lambda_DNA-bd_dom_sf"/>
</dbReference>
<dbReference type="Proteomes" id="UP000199315">
    <property type="component" value="Unassembled WGS sequence"/>
</dbReference>
<dbReference type="SMART" id="SM00530">
    <property type="entry name" value="HTH_XRE"/>
    <property type="match status" value="1"/>
</dbReference>
<evidence type="ECO:0000259" key="3">
    <source>
        <dbReference type="PROSITE" id="PS50943"/>
    </source>
</evidence>